<dbReference type="OrthoDB" id="5801306at2"/>
<gene>
    <name evidence="2" type="ORF">HH1059_14060</name>
</gene>
<dbReference type="SMART" id="SM00773">
    <property type="entry name" value="WGR"/>
    <property type="match status" value="1"/>
</dbReference>
<reference evidence="2" key="1">
    <citation type="submission" date="2016-02" db="EMBL/GenBank/DDBJ databases">
        <title>Halorhodospira halochloris DSM-1059 complete genome, version 2.</title>
        <authorList>
            <person name="Tsukatani Y."/>
        </authorList>
    </citation>
    <scope>NUCLEOTIDE SEQUENCE</scope>
    <source>
        <strain evidence="2">DSM 1059</strain>
    </source>
</reference>
<dbReference type="KEGG" id="hhk:HH1059_14060"/>
<dbReference type="InterPro" id="IPR049809">
    <property type="entry name" value="YehF/YfeS-like_WGR"/>
</dbReference>
<evidence type="ECO:0000313" key="2">
    <source>
        <dbReference type="EMBL" id="BAU58114.1"/>
    </source>
</evidence>
<dbReference type="PROSITE" id="PS51977">
    <property type="entry name" value="WGR"/>
    <property type="match status" value="1"/>
</dbReference>
<dbReference type="Proteomes" id="UP000218890">
    <property type="component" value="Chromosome"/>
</dbReference>
<evidence type="ECO:0000259" key="1">
    <source>
        <dbReference type="PROSITE" id="PS51977"/>
    </source>
</evidence>
<dbReference type="SUPFAM" id="SSF142921">
    <property type="entry name" value="WGR domain-like"/>
    <property type="match status" value="1"/>
</dbReference>
<sequence>MIGYHHRNPYQGYPLLEQQDDVELVRIDPEKNVWRFYYLWLAPDFFCSVRLVRFWGRISTSGGQHRVEPFDDIEQARDALAKIVNQKLRRGYRYKGAL</sequence>
<dbReference type="Pfam" id="PF05406">
    <property type="entry name" value="WGR"/>
    <property type="match status" value="1"/>
</dbReference>
<dbReference type="RefSeq" id="WP_096409527.1">
    <property type="nucleotide sequence ID" value="NZ_AP017372.2"/>
</dbReference>
<evidence type="ECO:0000313" key="3">
    <source>
        <dbReference type="Proteomes" id="UP000218890"/>
    </source>
</evidence>
<dbReference type="EMBL" id="AP017372">
    <property type="protein sequence ID" value="BAU58114.1"/>
    <property type="molecule type" value="Genomic_DNA"/>
</dbReference>
<accession>A0A0X8XA02</accession>
<dbReference type="Gene3D" id="2.20.140.10">
    <property type="entry name" value="WGR domain"/>
    <property type="match status" value="1"/>
</dbReference>
<protein>
    <submittedName>
        <fullName evidence="2">Msl9076 protein</fullName>
    </submittedName>
</protein>
<feature type="domain" description="WGR" evidence="1">
    <location>
        <begin position="12"/>
        <end position="98"/>
    </location>
</feature>
<organism evidence="2 3">
    <name type="scientific">Halorhodospira halochloris</name>
    <name type="common">Ectothiorhodospira halochloris</name>
    <dbReference type="NCBI Taxonomy" id="1052"/>
    <lineage>
        <taxon>Bacteria</taxon>
        <taxon>Pseudomonadati</taxon>
        <taxon>Pseudomonadota</taxon>
        <taxon>Gammaproteobacteria</taxon>
        <taxon>Chromatiales</taxon>
        <taxon>Ectothiorhodospiraceae</taxon>
        <taxon>Halorhodospira</taxon>
    </lineage>
</organism>
<name>A0A0X8XA02_HALHR</name>
<dbReference type="InterPro" id="IPR008893">
    <property type="entry name" value="WGR_domain"/>
</dbReference>
<dbReference type="AlphaFoldDB" id="A0A0X8XA02"/>
<dbReference type="CDD" id="cd07996">
    <property type="entry name" value="WGR_MMR_like"/>
    <property type="match status" value="1"/>
</dbReference>
<keyword evidence="3" id="KW-1185">Reference proteome</keyword>
<proteinExistence type="predicted"/>
<dbReference type="InterPro" id="IPR036930">
    <property type="entry name" value="WGR_dom_sf"/>
</dbReference>